<evidence type="ECO:0000313" key="4">
    <source>
        <dbReference type="Proteomes" id="UP000027195"/>
    </source>
</evidence>
<dbReference type="InterPro" id="IPR000008">
    <property type="entry name" value="C2_dom"/>
</dbReference>
<dbReference type="Gene3D" id="1.25.40.10">
    <property type="entry name" value="Tetratricopeptide repeat domain"/>
    <property type="match status" value="3"/>
</dbReference>
<dbReference type="PANTHER" id="PTHR10039:SF5">
    <property type="entry name" value="NACHT DOMAIN-CONTAINING PROTEIN"/>
    <property type="match status" value="1"/>
</dbReference>
<dbReference type="InterPro" id="IPR011990">
    <property type="entry name" value="TPR-like_helical_dom_sf"/>
</dbReference>
<reference evidence="4" key="1">
    <citation type="journal article" date="2014" name="Proc. Natl. Acad. Sci. U.S.A.">
        <title>Extensive sampling of basidiomycete genomes demonstrates inadequacy of the white-rot/brown-rot paradigm for wood decay fungi.</title>
        <authorList>
            <person name="Riley R."/>
            <person name="Salamov A.A."/>
            <person name="Brown D.W."/>
            <person name="Nagy L.G."/>
            <person name="Floudas D."/>
            <person name="Held B.W."/>
            <person name="Levasseur A."/>
            <person name="Lombard V."/>
            <person name="Morin E."/>
            <person name="Otillar R."/>
            <person name="Lindquist E.A."/>
            <person name="Sun H."/>
            <person name="LaButti K.M."/>
            <person name="Schmutz J."/>
            <person name="Jabbour D."/>
            <person name="Luo H."/>
            <person name="Baker S.E."/>
            <person name="Pisabarro A.G."/>
            <person name="Walton J.D."/>
            <person name="Blanchette R.A."/>
            <person name="Henrissat B."/>
            <person name="Martin F."/>
            <person name="Cullen D."/>
            <person name="Hibbett D.S."/>
            <person name="Grigoriev I.V."/>
        </authorList>
    </citation>
    <scope>NUCLEOTIDE SEQUENCE [LARGE SCALE GENOMIC DNA]</scope>
    <source>
        <strain evidence="4">FD-172 SS1</strain>
    </source>
</reference>
<dbReference type="EMBL" id="KL198112">
    <property type="protein sequence ID" value="KDQ07232.1"/>
    <property type="molecule type" value="Genomic_DNA"/>
</dbReference>
<gene>
    <name evidence="3" type="ORF">BOTBODRAFT_38985</name>
</gene>
<dbReference type="Proteomes" id="UP000027195">
    <property type="component" value="Unassembled WGS sequence"/>
</dbReference>
<evidence type="ECO:0000259" key="2">
    <source>
        <dbReference type="PROSITE" id="PS50004"/>
    </source>
</evidence>
<dbReference type="Pfam" id="PF12862">
    <property type="entry name" value="ANAPC5"/>
    <property type="match status" value="2"/>
</dbReference>
<sequence>MAHSNENTNGAAINSGASGELRVTVLSASNLPRLSFFHEHSKAFVILRIQDQMWSTNVAERSKSPRWEKEFDLRGSDSTVLKIELKVSRQFAGVSSEQLVGAVEVRFEELRDRQRCAREENRDHVTLNLQVPFSSEPHPSICMRVHKGSVAPKAALDTARALVSGARDNVQDMKMGPVLPAVPTDASDAGTSSQDAIKTIGSAKEVKAVYETALASVETFVKLVDAFADIHPYVKAAWTAISAGYKIAMAQKDRDDALAELLESMTTALDLVCRFDRTALHKDDKDVILQVAKKTNECALFIQEYTRIKSFALRAAKGTFCNFGDEIDRFKKDFDILRRNVDTGAILSLAEGLSKINGDLYDIEESIKLIGENVDRVAQTTIIDKLPYAEGATWDPDRVCLSKTREALLEEIWQWIKCSDTSDGAKIFCLTGVAGSGKSAIAHTVAHRCYQEGLLASSFFFSRDVADRNNPRKLLSTMARDLSARDPRIREQISLAMESDQSLATAPLSRQFEPLIQKPCLRYPSEQPMVSVIDGLDEGYSVDLLKLFRDGIPKLPPSFRLFITSRDMEAIDRYLSKSTHVHLRTIDLGALANLEDVRVFIERGFKDIAIVHDLGESWPGQELLDKVFQMAGGLFQWVSVVHQSLELSYNPAAELATLLGSLRTGLAAQEKMDEIYTKILQACEWNSPDFKRDYDLVMGAILAAKSPLSVSALQALHPEIPNIPKLLSRLGALLTGWRYSNQPIRILHLSLRDFLTTRVSTDAPFYICEKDNSRRLGLVSLAFLNDNLDHNTPGVGYLKSVSPGIPTVSKEQISEELWYACEFWTAHILEFDAPAPIELAEFIRNFLSDRLSSWMELCTSVNSFHGFQNVRTWIQRTLPEDVDLMNDEFNSRLGSALVDMSERLSYMDRREEALLAIQEAVELRRQPIAGMPSSFKNDLASCLHDLSSRLSDVGRREDAVLAIHEAIELRRELAHHDPATFNASLASSLNKASLRLSDIGNREGALDASREALSLYRQLAEGNPVVFNPNLADSLDSFSRHLSALGHLEDALTANRESVVLYRQLANDNPTAFNPELARALGNLFPRQLDLGDALESIQESVELYRQLANDRPATFKPELARALSNLCASLSALHRHENALTVIQESVALYRQLTCDRPAVFNSNLAHSIHNLSVQLSALGRPKDTLAANWESLVLFRQLAQGCPAAFNHHLAGSLLYHSKYHSALGNRGEALAAAKEAVELYRPLASDVPAVFKSMLVESLKRLSSSLRALGHKDDALAAAMEAKSLDSPETLLSAATTSHTPKIRRSFTFST</sequence>
<dbReference type="PANTHER" id="PTHR10039">
    <property type="entry name" value="AMELOGENIN"/>
    <property type="match status" value="1"/>
</dbReference>
<dbReference type="Gene3D" id="2.60.40.150">
    <property type="entry name" value="C2 domain"/>
    <property type="match status" value="1"/>
</dbReference>
<dbReference type="InterPro" id="IPR035892">
    <property type="entry name" value="C2_domain_sf"/>
</dbReference>
<dbReference type="Pfam" id="PF24883">
    <property type="entry name" value="NPHP3_N"/>
    <property type="match status" value="1"/>
</dbReference>
<keyword evidence="4" id="KW-1185">Reference proteome</keyword>
<dbReference type="PROSITE" id="PS50004">
    <property type="entry name" value="C2"/>
    <property type="match status" value="1"/>
</dbReference>
<dbReference type="SUPFAM" id="SSF52540">
    <property type="entry name" value="P-loop containing nucleoside triphosphate hydrolases"/>
    <property type="match status" value="1"/>
</dbReference>
<evidence type="ECO:0000256" key="1">
    <source>
        <dbReference type="ARBA" id="ARBA00022737"/>
    </source>
</evidence>
<dbReference type="SMART" id="SM00239">
    <property type="entry name" value="C2"/>
    <property type="match status" value="1"/>
</dbReference>
<dbReference type="Gene3D" id="3.40.50.300">
    <property type="entry name" value="P-loop containing nucleotide triphosphate hydrolases"/>
    <property type="match status" value="1"/>
</dbReference>
<organism evidence="3 4">
    <name type="scientific">Botryobasidium botryosum (strain FD-172 SS1)</name>
    <dbReference type="NCBI Taxonomy" id="930990"/>
    <lineage>
        <taxon>Eukaryota</taxon>
        <taxon>Fungi</taxon>
        <taxon>Dikarya</taxon>
        <taxon>Basidiomycota</taxon>
        <taxon>Agaricomycotina</taxon>
        <taxon>Agaricomycetes</taxon>
        <taxon>Cantharellales</taxon>
        <taxon>Botryobasidiaceae</taxon>
        <taxon>Botryobasidium</taxon>
    </lineage>
</organism>
<dbReference type="HOGENOM" id="CLU_260430_0_0_1"/>
<dbReference type="CDD" id="cd00030">
    <property type="entry name" value="C2"/>
    <property type="match status" value="1"/>
</dbReference>
<dbReference type="Pfam" id="PF13374">
    <property type="entry name" value="TPR_10"/>
    <property type="match status" value="2"/>
</dbReference>
<name>A0A067M5T8_BOTB1</name>
<dbReference type="InterPro" id="IPR056884">
    <property type="entry name" value="NPHP3-like_N"/>
</dbReference>
<keyword evidence="1" id="KW-0677">Repeat</keyword>
<evidence type="ECO:0000313" key="3">
    <source>
        <dbReference type="EMBL" id="KDQ07232.1"/>
    </source>
</evidence>
<dbReference type="InParanoid" id="A0A067M5T8"/>
<dbReference type="OrthoDB" id="5967843at2759"/>
<dbReference type="Pfam" id="PF00168">
    <property type="entry name" value="C2"/>
    <property type="match status" value="1"/>
</dbReference>
<dbReference type="SUPFAM" id="SSF49562">
    <property type="entry name" value="C2 domain (Calcium/lipid-binding domain, CaLB)"/>
    <property type="match status" value="1"/>
</dbReference>
<dbReference type="InterPro" id="IPR027417">
    <property type="entry name" value="P-loop_NTPase"/>
</dbReference>
<dbReference type="SUPFAM" id="SSF48452">
    <property type="entry name" value="TPR-like"/>
    <property type="match status" value="2"/>
</dbReference>
<dbReference type="InterPro" id="IPR026000">
    <property type="entry name" value="Apc5_dom"/>
</dbReference>
<proteinExistence type="predicted"/>
<feature type="domain" description="C2" evidence="2">
    <location>
        <begin position="1"/>
        <end position="120"/>
    </location>
</feature>
<accession>A0A067M5T8</accession>
<protein>
    <recommendedName>
        <fullName evidence="2">C2 domain-containing protein</fullName>
    </recommendedName>
</protein>
<dbReference type="STRING" id="930990.A0A067M5T8"/>